<reference evidence="1" key="2">
    <citation type="submission" date="2020-02" db="EMBL/GenBank/DDBJ databases">
        <title>Identification and distribution of gene clusters putatively required for synthesis of sphingolipid metabolism inhibitors in phylogenetically diverse species of the filamentous fungus Fusarium.</title>
        <authorList>
            <person name="Kim H.-S."/>
            <person name="Busman M."/>
            <person name="Brown D.W."/>
            <person name="Divon H."/>
            <person name="Uhlig S."/>
            <person name="Proctor R.H."/>
        </authorList>
    </citation>
    <scope>NUCLEOTIDE SEQUENCE</scope>
    <source>
        <strain evidence="1">NRRL 25174</strain>
    </source>
</reference>
<dbReference type="Gene3D" id="3.40.50.720">
    <property type="entry name" value="NAD(P)-binding Rossmann-like Domain"/>
    <property type="match status" value="1"/>
</dbReference>
<dbReference type="EMBL" id="PVQB02000541">
    <property type="protein sequence ID" value="KAF4335677.1"/>
    <property type="molecule type" value="Genomic_DNA"/>
</dbReference>
<dbReference type="OrthoDB" id="3535423at2759"/>
<protein>
    <submittedName>
        <fullName evidence="1">Uncharacterized protein</fullName>
    </submittedName>
</protein>
<keyword evidence="2" id="KW-1185">Reference proteome</keyword>
<accession>A0A9P5AD06</accession>
<dbReference type="Proteomes" id="UP000730481">
    <property type="component" value="Unassembled WGS sequence"/>
</dbReference>
<dbReference type="AlphaFoldDB" id="A0A9P5AD06"/>
<evidence type="ECO:0000313" key="1">
    <source>
        <dbReference type="EMBL" id="KAF4335677.1"/>
    </source>
</evidence>
<reference evidence="1" key="1">
    <citation type="journal article" date="2017" name="Mycologia">
        <title>Fusarium algeriense, sp. nov., a novel toxigenic crown rot pathogen of durum wheat from Algeria is nested in the Fusarium burgessii species complex.</title>
        <authorList>
            <person name="Laraba I."/>
            <person name="Keddad A."/>
            <person name="Boureghda H."/>
            <person name="Abdallah N."/>
            <person name="Vaughan M.M."/>
            <person name="Proctor R.H."/>
            <person name="Busman M."/>
            <person name="O'Donnell K."/>
        </authorList>
    </citation>
    <scope>NUCLEOTIDE SEQUENCE</scope>
    <source>
        <strain evidence="1">NRRL 25174</strain>
    </source>
</reference>
<name>A0A9P5AD06_9HYPO</name>
<gene>
    <name evidence="1" type="ORF">FBEOM_10477</name>
</gene>
<sequence>MLNNDKYYCRKVNGDFTWSFAQALNSSVLPALPDRTKFRFVFCSGQLAEWGQNKKLMFMPDTRKIKGEIEKRLCELADAEPRFETYLLRPAAIQGENTGMLRRAWMRPLGLAVDAAEVGKAMAKIGLDGTTKRILDNADILKL</sequence>
<evidence type="ECO:0000313" key="2">
    <source>
        <dbReference type="Proteomes" id="UP000730481"/>
    </source>
</evidence>
<organism evidence="1 2">
    <name type="scientific">Fusarium beomiforme</name>
    <dbReference type="NCBI Taxonomy" id="44412"/>
    <lineage>
        <taxon>Eukaryota</taxon>
        <taxon>Fungi</taxon>
        <taxon>Dikarya</taxon>
        <taxon>Ascomycota</taxon>
        <taxon>Pezizomycotina</taxon>
        <taxon>Sordariomycetes</taxon>
        <taxon>Hypocreomycetidae</taxon>
        <taxon>Hypocreales</taxon>
        <taxon>Nectriaceae</taxon>
        <taxon>Fusarium</taxon>
        <taxon>Fusarium burgessii species complex</taxon>
    </lineage>
</organism>
<proteinExistence type="predicted"/>
<comment type="caution">
    <text evidence="1">The sequence shown here is derived from an EMBL/GenBank/DDBJ whole genome shotgun (WGS) entry which is preliminary data.</text>
</comment>